<feature type="transmembrane region" description="Helical" evidence="3">
    <location>
        <begin position="371"/>
        <end position="392"/>
    </location>
</feature>
<organism evidence="5">
    <name type="scientific">Davidia involucrata</name>
    <name type="common">Dove tree</name>
    <dbReference type="NCBI Taxonomy" id="16924"/>
    <lineage>
        <taxon>Eukaryota</taxon>
        <taxon>Viridiplantae</taxon>
        <taxon>Streptophyta</taxon>
        <taxon>Embryophyta</taxon>
        <taxon>Tracheophyta</taxon>
        <taxon>Spermatophyta</taxon>
        <taxon>Magnoliopsida</taxon>
        <taxon>eudicotyledons</taxon>
        <taxon>Gunneridae</taxon>
        <taxon>Pentapetalae</taxon>
        <taxon>asterids</taxon>
        <taxon>Cornales</taxon>
        <taxon>Nyssaceae</taxon>
        <taxon>Davidia</taxon>
    </lineage>
</organism>
<dbReference type="GO" id="GO:0048193">
    <property type="term" value="P:Golgi vesicle transport"/>
    <property type="evidence" value="ECO:0007669"/>
    <property type="project" value="InterPro"/>
</dbReference>
<feature type="transmembrane region" description="Helical" evidence="3">
    <location>
        <begin position="404"/>
        <end position="428"/>
    </location>
</feature>
<dbReference type="Pfam" id="PF09177">
    <property type="entry name" value="STX6_10_61_N"/>
    <property type="match status" value="1"/>
</dbReference>
<name>A0A5B7APE7_DAVIN</name>
<evidence type="ECO:0000256" key="2">
    <source>
        <dbReference type="ARBA" id="ARBA00046280"/>
    </source>
</evidence>
<dbReference type="InterPro" id="IPR010989">
    <property type="entry name" value="SNARE"/>
</dbReference>
<gene>
    <name evidence="5" type="ORF">Din_027920</name>
</gene>
<keyword evidence="1" id="KW-0813">Transport</keyword>
<dbReference type="SUPFAM" id="SSF47661">
    <property type="entry name" value="t-snare proteins"/>
    <property type="match status" value="1"/>
</dbReference>
<dbReference type="PANTHER" id="PTHR34949">
    <property type="entry name" value="OS05G0443700 PROTEIN"/>
    <property type="match status" value="1"/>
</dbReference>
<dbReference type="Gene3D" id="1.20.58.90">
    <property type="match status" value="1"/>
</dbReference>
<dbReference type="GO" id="GO:0012505">
    <property type="term" value="C:endomembrane system"/>
    <property type="evidence" value="ECO:0007669"/>
    <property type="project" value="UniProtKB-SubCell"/>
</dbReference>
<evidence type="ECO:0000256" key="3">
    <source>
        <dbReference type="SAM" id="Phobius"/>
    </source>
</evidence>
<keyword evidence="1" id="KW-0653">Protein transport</keyword>
<feature type="transmembrane region" description="Helical" evidence="3">
    <location>
        <begin position="434"/>
        <end position="455"/>
    </location>
</feature>
<reference evidence="5" key="1">
    <citation type="submission" date="2019-08" db="EMBL/GenBank/DDBJ databases">
        <title>Reference gene set and small RNA set construction with multiple tissues from Davidia involucrata Baill.</title>
        <authorList>
            <person name="Yang H."/>
            <person name="Zhou C."/>
            <person name="Li G."/>
            <person name="Wang J."/>
            <person name="Gao P."/>
            <person name="Wang M."/>
            <person name="Wang R."/>
            <person name="Zhao Y."/>
        </authorList>
    </citation>
    <scope>NUCLEOTIDE SEQUENCE</scope>
    <source>
        <tissue evidence="5">Mixed with DoveR01_LX</tissue>
    </source>
</reference>
<evidence type="ECO:0000313" key="5">
    <source>
        <dbReference type="EMBL" id="MPA58479.1"/>
    </source>
</evidence>
<keyword evidence="3" id="KW-0812">Transmembrane</keyword>
<dbReference type="PANTHER" id="PTHR34949:SF2">
    <property type="entry name" value="OS05G0443700 PROTEIN"/>
    <property type="match status" value="1"/>
</dbReference>
<dbReference type="AlphaFoldDB" id="A0A5B7APE7"/>
<evidence type="ECO:0000256" key="1">
    <source>
        <dbReference type="ARBA" id="ARBA00022927"/>
    </source>
</evidence>
<dbReference type="GO" id="GO:0016020">
    <property type="term" value="C:membrane"/>
    <property type="evidence" value="ECO:0007669"/>
    <property type="project" value="InterPro"/>
</dbReference>
<dbReference type="CDD" id="cd21442">
    <property type="entry name" value="SNARE_NTD_STX6-like"/>
    <property type="match status" value="1"/>
</dbReference>
<protein>
    <recommendedName>
        <fullName evidence="4">Syntaxin 6/10/61 N-terminal domain-containing protein</fullName>
    </recommendedName>
</protein>
<dbReference type="InterPro" id="IPR015260">
    <property type="entry name" value="Syntaxin-6/10/61_N"/>
</dbReference>
<dbReference type="EMBL" id="GHES01027920">
    <property type="protein sequence ID" value="MPA58479.1"/>
    <property type="molecule type" value="Transcribed_RNA"/>
</dbReference>
<feature type="domain" description="Syntaxin 6/10/61 N-terminal" evidence="4">
    <location>
        <begin position="11"/>
        <end position="112"/>
    </location>
</feature>
<keyword evidence="3" id="KW-1133">Transmembrane helix</keyword>
<sequence>MASSFHQWQSDPLFSAAEVVQDSADRMESIFCLLLHEQSLVQGDHPDPKLFTSIEYHRRDLATTLETAKWQLEDFERAVSLSAMTDKSQTRENVISRHKQFIRAIREQIIHVERSLEDPSIGDSVRNTEWVHLNEQDRDGLALFLSGGNPIEHIAHHDAEDTNIMRRFLDPTVSSSFNDEVVDHDNSEIENVHMNGFMYVDHNFDLKENKLRKVGSLYSTQMSFGSFEAPSSLQDVACDRHGEHGSWDLEANEAKVKTLIQKNKLRGYYSRMNFFGSLGNLWSTYGSRASRNFTKRWKDGEEQMHPPSYVSHSSQGLLTRTRLASGYSNFQGFCSELFARVMHLCSRLGECKARYQRSSYRIQVNRHSIQLISAILFTLVVLVILSMQVFWHPKLLEQFIDKDIFHIFMGMLVSHLDHHIFLVCHYLSILVKIMYLRASVYPSTTNIFVFLFLVLRSQPSFLQAMHLSGGIDFSLELLGFPNEF</sequence>
<evidence type="ECO:0000259" key="4">
    <source>
        <dbReference type="Pfam" id="PF09177"/>
    </source>
</evidence>
<proteinExistence type="predicted"/>
<keyword evidence="3" id="KW-0472">Membrane</keyword>
<accession>A0A5B7APE7</accession>
<dbReference type="GO" id="GO:0015031">
    <property type="term" value="P:protein transport"/>
    <property type="evidence" value="ECO:0007669"/>
    <property type="project" value="UniProtKB-KW"/>
</dbReference>
<comment type="subcellular location">
    <subcellularLocation>
        <location evidence="2">Endomembrane system</location>
        <topology evidence="2">Single-pass type IV membrane protein</topology>
    </subcellularLocation>
</comment>